<name>A0A8S1KJ24_PARPR</name>
<protein>
    <recommendedName>
        <fullName evidence="4">Transmembrane protein</fullName>
    </recommendedName>
</protein>
<organism evidence="2 3">
    <name type="scientific">Paramecium primaurelia</name>
    <dbReference type="NCBI Taxonomy" id="5886"/>
    <lineage>
        <taxon>Eukaryota</taxon>
        <taxon>Sar</taxon>
        <taxon>Alveolata</taxon>
        <taxon>Ciliophora</taxon>
        <taxon>Intramacronucleata</taxon>
        <taxon>Oligohymenophorea</taxon>
        <taxon>Peniculida</taxon>
        <taxon>Parameciidae</taxon>
        <taxon>Paramecium</taxon>
    </lineage>
</organism>
<comment type="caution">
    <text evidence="2">The sequence shown here is derived from an EMBL/GenBank/DDBJ whole genome shotgun (WGS) entry which is preliminary data.</text>
</comment>
<evidence type="ECO:0000313" key="3">
    <source>
        <dbReference type="Proteomes" id="UP000688137"/>
    </source>
</evidence>
<feature type="transmembrane region" description="Helical" evidence="1">
    <location>
        <begin position="42"/>
        <end position="62"/>
    </location>
</feature>
<accession>A0A8S1KJ24</accession>
<evidence type="ECO:0000256" key="1">
    <source>
        <dbReference type="SAM" id="Phobius"/>
    </source>
</evidence>
<keyword evidence="1" id="KW-0472">Membrane</keyword>
<proteinExistence type="predicted"/>
<sequence length="155" mass="17922">MLILYLFFYGCFLLMTYLQYQSQNKITMSKYKFKRLHILMSLGIECAVLLGCSILFINLGLFNKQSSAWSAQVHRNYNLSFLIQIINKQQFIKEKQKIHGSFSKAAHKQKQIGNFQWLSGDLVTLEVSEGVQSGQIIKGVQIDQLICQDMQIMMI</sequence>
<keyword evidence="3" id="KW-1185">Reference proteome</keyword>
<keyword evidence="1" id="KW-1133">Transmembrane helix</keyword>
<gene>
    <name evidence="2" type="ORF">PPRIM_AZ9-3.1.T0220172</name>
</gene>
<dbReference type="Proteomes" id="UP000688137">
    <property type="component" value="Unassembled WGS sequence"/>
</dbReference>
<reference evidence="2" key="1">
    <citation type="submission" date="2021-01" db="EMBL/GenBank/DDBJ databases">
        <authorList>
            <consortium name="Genoscope - CEA"/>
            <person name="William W."/>
        </authorList>
    </citation>
    <scope>NUCLEOTIDE SEQUENCE</scope>
</reference>
<dbReference type="AlphaFoldDB" id="A0A8S1KJ24"/>
<feature type="transmembrane region" description="Helical" evidence="1">
    <location>
        <begin position="6"/>
        <end position="22"/>
    </location>
</feature>
<evidence type="ECO:0008006" key="4">
    <source>
        <dbReference type="Google" id="ProtNLM"/>
    </source>
</evidence>
<keyword evidence="1" id="KW-0812">Transmembrane</keyword>
<dbReference type="EMBL" id="CAJJDM010000020">
    <property type="protein sequence ID" value="CAD8054717.1"/>
    <property type="molecule type" value="Genomic_DNA"/>
</dbReference>
<evidence type="ECO:0000313" key="2">
    <source>
        <dbReference type="EMBL" id="CAD8054717.1"/>
    </source>
</evidence>